<sequence>MKMTEDDRILLRQIAKKARQEIYDRWEAAGVRGKDTSAAAGERDQIARAVFQKTKPYLQPKFTFPQLLYFVGILEGKIKERDQ</sequence>
<proteinExistence type="predicted"/>
<keyword evidence="2" id="KW-1185">Reference proteome</keyword>
<dbReference type="Proteomes" id="UP000289486">
    <property type="component" value="Segment"/>
</dbReference>
<accession>A0A411AW41</accession>
<dbReference type="EMBL" id="MK388689">
    <property type="protein sequence ID" value="QAX92306.1"/>
    <property type="molecule type" value="Genomic_DNA"/>
</dbReference>
<organism evidence="1 2">
    <name type="scientific">Pantoea phage vB_PagM_LIET2</name>
    <dbReference type="NCBI Taxonomy" id="2508071"/>
    <lineage>
        <taxon>Viruses</taxon>
        <taxon>Duplodnaviria</taxon>
        <taxon>Heunggongvirae</taxon>
        <taxon>Uroviricota</taxon>
        <taxon>Caudoviricetes</taxon>
        <taxon>Lietduovirus</taxon>
        <taxon>Lietduovirus LIET2</taxon>
    </lineage>
</organism>
<evidence type="ECO:0000313" key="1">
    <source>
        <dbReference type="EMBL" id="QAX92306.1"/>
    </source>
</evidence>
<evidence type="ECO:0000313" key="2">
    <source>
        <dbReference type="Proteomes" id="UP000289486"/>
    </source>
</evidence>
<protein>
    <submittedName>
        <fullName evidence="1">Uncharacterized protein</fullName>
    </submittedName>
</protein>
<gene>
    <name evidence="1" type="ORF">LIET2_gp054</name>
</gene>
<name>A0A411AW41_9CAUD</name>
<reference evidence="1 2" key="1">
    <citation type="submission" date="2019-01" db="EMBL/GenBank/DDBJ databases">
        <title>Complete genome sequence of Pantoea phage vB_PagM_LIET2.</title>
        <authorList>
            <person name="Truncaite L."/>
            <person name="Simoliuniene M."/>
            <person name="Kazlauskas D."/>
            <person name="Meskys R."/>
            <person name="Simoliunas E."/>
        </authorList>
    </citation>
    <scope>NUCLEOTIDE SEQUENCE [LARGE SCALE GENOMIC DNA]</scope>
</reference>